<organism evidence="5">
    <name type="scientific">Sulfurimonas autotrophica</name>
    <dbReference type="NCBI Taxonomy" id="202747"/>
    <lineage>
        <taxon>Bacteria</taxon>
        <taxon>Pseudomonadati</taxon>
        <taxon>Campylobacterota</taxon>
        <taxon>Epsilonproteobacteria</taxon>
        <taxon>Campylobacterales</taxon>
        <taxon>Sulfurimonadaceae</taxon>
        <taxon>Sulfurimonas</taxon>
    </lineage>
</organism>
<evidence type="ECO:0000256" key="2">
    <source>
        <dbReference type="ARBA" id="ARBA00022428"/>
    </source>
</evidence>
<evidence type="ECO:0000256" key="4">
    <source>
        <dbReference type="HAMAP-Rule" id="MF_00995"/>
    </source>
</evidence>
<dbReference type="InterPro" id="IPR003773">
    <property type="entry name" value="Menaquinone_biosynth"/>
</dbReference>
<dbReference type="SUPFAM" id="SSF53850">
    <property type="entry name" value="Periplasmic binding protein-like II"/>
    <property type="match status" value="1"/>
</dbReference>
<protein>
    <recommendedName>
        <fullName evidence="4">Chorismate dehydratase</fullName>
        <ecNumber evidence="4">4.2.1.151</ecNumber>
    </recommendedName>
    <alternativeName>
        <fullName evidence="4">Menaquinone biosynthetic enzyme MqnA</fullName>
    </alternativeName>
</protein>
<name>A0A7C3GBX5_9BACT</name>
<accession>A0A7C3GBX5</accession>
<dbReference type="GO" id="GO:0009234">
    <property type="term" value="P:menaquinone biosynthetic process"/>
    <property type="evidence" value="ECO:0007669"/>
    <property type="project" value="UniProtKB-UniRule"/>
</dbReference>
<comment type="caution">
    <text evidence="5">The sequence shown here is derived from an EMBL/GenBank/DDBJ whole genome shotgun (WGS) entry which is preliminary data.</text>
</comment>
<dbReference type="EC" id="4.2.1.151" evidence="4"/>
<comment type="similarity">
    <text evidence="4">Belongs to the MqnA/MqnD family. MqnA subfamily.</text>
</comment>
<dbReference type="EMBL" id="DRNH01000231">
    <property type="protein sequence ID" value="HFB53935.1"/>
    <property type="molecule type" value="Genomic_DNA"/>
</dbReference>
<proteinExistence type="inferred from homology"/>
<dbReference type="HAMAP" id="MF_00995">
    <property type="entry name" value="MqnA"/>
    <property type="match status" value="1"/>
</dbReference>
<sequence length="220" mass="25570">MIFGKIEYLNLLPFHVFMKRFTRSAQESAVMNYKKNVPAKINREFLGRRVDAAFISSIAAKKHPHVNLGIIAKKEVKSVLVIPSRKDKRDNESASSNVLAQVLQQNGEILIGDKALRYALQNDDYIDLAALWYEKYQLPFVFALLCYHKEKKVYKRIEKKFLQKEQKIPYYMLQNAAQRTGVSPEDIRAYLRLISYELDYKAKKGLARFYRLSDQLNAGV</sequence>
<dbReference type="GO" id="GO:0016836">
    <property type="term" value="F:hydro-lyase activity"/>
    <property type="evidence" value="ECO:0007669"/>
    <property type="project" value="UniProtKB-UniRule"/>
</dbReference>
<dbReference type="AlphaFoldDB" id="A0A7C3GBX5"/>
<dbReference type="PANTHER" id="PTHR37690:SF1">
    <property type="entry name" value="CHORISMATE DEHYDRATASE"/>
    <property type="match status" value="1"/>
</dbReference>
<keyword evidence="2 4" id="KW-0474">Menaquinone biosynthesis</keyword>
<keyword evidence="3 4" id="KW-0456">Lyase</keyword>
<dbReference type="Proteomes" id="UP000886390">
    <property type="component" value="Unassembled WGS sequence"/>
</dbReference>
<dbReference type="Gene3D" id="3.40.190.10">
    <property type="entry name" value="Periplasmic binding protein-like II"/>
    <property type="match status" value="2"/>
</dbReference>
<comment type="pathway">
    <text evidence="1 4">Quinol/quinone metabolism; menaquinone biosynthesis.</text>
</comment>
<comment type="function">
    <text evidence="4">Catalyzes the dehydration of chorismate into 3-[(1-carboxyvinyl)oxy]benzoate, a step in the biosynthesis of menaquinone (MK, vitamin K2).</text>
</comment>
<reference evidence="5" key="1">
    <citation type="journal article" date="2020" name="mSystems">
        <title>Genome- and Community-Level Interaction Insights into Carbon Utilization and Element Cycling Functions of Hydrothermarchaeota in Hydrothermal Sediment.</title>
        <authorList>
            <person name="Zhou Z."/>
            <person name="Liu Y."/>
            <person name="Xu W."/>
            <person name="Pan J."/>
            <person name="Luo Z.H."/>
            <person name="Li M."/>
        </authorList>
    </citation>
    <scope>NUCLEOTIDE SEQUENCE [LARGE SCALE GENOMIC DNA]</scope>
    <source>
        <strain evidence="5">HyVt-507</strain>
    </source>
</reference>
<dbReference type="Pfam" id="PF02621">
    <property type="entry name" value="VitK2_biosynth"/>
    <property type="match status" value="1"/>
</dbReference>
<dbReference type="PANTHER" id="PTHR37690">
    <property type="entry name" value="CHORISMATE DEHYDRATASE"/>
    <property type="match status" value="1"/>
</dbReference>
<evidence type="ECO:0000313" key="5">
    <source>
        <dbReference type="EMBL" id="HFB53935.1"/>
    </source>
</evidence>
<evidence type="ECO:0000256" key="1">
    <source>
        <dbReference type="ARBA" id="ARBA00004863"/>
    </source>
</evidence>
<gene>
    <name evidence="4" type="primary">mqnA</name>
    <name evidence="5" type="ORF">ENJ67_04315</name>
</gene>
<dbReference type="InterPro" id="IPR030868">
    <property type="entry name" value="MqnA"/>
</dbReference>
<evidence type="ECO:0000256" key="3">
    <source>
        <dbReference type="ARBA" id="ARBA00023239"/>
    </source>
</evidence>
<dbReference type="UniPathway" id="UPA00079"/>
<comment type="catalytic activity">
    <reaction evidence="4">
        <text>chorismate = 3-[(1-carboxyvinyl)-oxy]benzoate + H2O</text>
        <dbReference type="Rhea" id="RHEA:40051"/>
        <dbReference type="ChEBI" id="CHEBI:15377"/>
        <dbReference type="ChEBI" id="CHEBI:29748"/>
        <dbReference type="ChEBI" id="CHEBI:76981"/>
        <dbReference type="EC" id="4.2.1.151"/>
    </reaction>
</comment>